<keyword evidence="4 8" id="KW-0812">Transmembrane</keyword>
<evidence type="ECO:0000256" key="8">
    <source>
        <dbReference type="SAM" id="Phobius"/>
    </source>
</evidence>
<feature type="compositionally biased region" description="Basic and acidic residues" evidence="7">
    <location>
        <begin position="304"/>
        <end position="317"/>
    </location>
</feature>
<feature type="compositionally biased region" description="Low complexity" evidence="7">
    <location>
        <begin position="458"/>
        <end position="483"/>
    </location>
</feature>
<evidence type="ECO:0000259" key="9">
    <source>
        <dbReference type="Pfam" id="PF02706"/>
    </source>
</evidence>
<reference evidence="10 11" key="1">
    <citation type="submission" date="2017-06" db="EMBL/GenBank/DDBJ databases">
        <authorList>
            <person name="Kim H.J."/>
            <person name="Triplett B.A."/>
        </authorList>
    </citation>
    <scope>NUCLEOTIDE SEQUENCE [LARGE SCALE GENOMIC DNA]</scope>
    <source>
        <strain evidence="10 11">CGMCC 4.2132</strain>
    </source>
</reference>
<evidence type="ECO:0000256" key="4">
    <source>
        <dbReference type="ARBA" id="ARBA00022692"/>
    </source>
</evidence>
<dbReference type="InterPro" id="IPR003856">
    <property type="entry name" value="LPS_length_determ_N"/>
</dbReference>
<feature type="compositionally biased region" description="Basic and acidic residues" evidence="7">
    <location>
        <begin position="362"/>
        <end position="377"/>
    </location>
</feature>
<keyword evidence="11" id="KW-1185">Reference proteome</keyword>
<evidence type="ECO:0000256" key="6">
    <source>
        <dbReference type="ARBA" id="ARBA00023136"/>
    </source>
</evidence>
<dbReference type="InterPro" id="IPR050445">
    <property type="entry name" value="Bact_polysacc_biosynth/exp"/>
</dbReference>
<evidence type="ECO:0000256" key="3">
    <source>
        <dbReference type="ARBA" id="ARBA00022475"/>
    </source>
</evidence>
<dbReference type="RefSeq" id="WP_089210966.1">
    <property type="nucleotide sequence ID" value="NZ_FZOD01000041.1"/>
</dbReference>
<evidence type="ECO:0000256" key="5">
    <source>
        <dbReference type="ARBA" id="ARBA00022989"/>
    </source>
</evidence>
<dbReference type="OrthoDB" id="3542802at2"/>
<feature type="domain" description="Polysaccharide chain length determinant N-terminal" evidence="9">
    <location>
        <begin position="21"/>
        <end position="98"/>
    </location>
</feature>
<evidence type="ECO:0000256" key="7">
    <source>
        <dbReference type="SAM" id="MobiDB-lite"/>
    </source>
</evidence>
<accession>A0A239MG39</accession>
<comment type="subcellular location">
    <subcellularLocation>
        <location evidence="1">Cell membrane</location>
        <topology evidence="1">Multi-pass membrane protein</topology>
    </subcellularLocation>
</comment>
<dbReference type="PANTHER" id="PTHR32309">
    <property type="entry name" value="TYROSINE-PROTEIN KINASE"/>
    <property type="match status" value="1"/>
</dbReference>
<dbReference type="AlphaFoldDB" id="A0A239MG39"/>
<dbReference type="PANTHER" id="PTHR32309:SF31">
    <property type="entry name" value="CAPSULAR EXOPOLYSACCHARIDE FAMILY"/>
    <property type="match status" value="1"/>
</dbReference>
<keyword evidence="5 8" id="KW-1133">Transmembrane helix</keyword>
<name>A0A239MG39_9ACTN</name>
<evidence type="ECO:0000313" key="10">
    <source>
        <dbReference type="EMBL" id="SNT41631.1"/>
    </source>
</evidence>
<evidence type="ECO:0000256" key="2">
    <source>
        <dbReference type="ARBA" id="ARBA00006683"/>
    </source>
</evidence>
<proteinExistence type="inferred from homology"/>
<dbReference type="Pfam" id="PF02706">
    <property type="entry name" value="Wzz"/>
    <property type="match status" value="1"/>
</dbReference>
<organism evidence="10 11">
    <name type="scientific">Streptosporangium subroseum</name>
    <dbReference type="NCBI Taxonomy" id="106412"/>
    <lineage>
        <taxon>Bacteria</taxon>
        <taxon>Bacillati</taxon>
        <taxon>Actinomycetota</taxon>
        <taxon>Actinomycetes</taxon>
        <taxon>Streptosporangiales</taxon>
        <taxon>Streptosporangiaceae</taxon>
        <taxon>Streptosporangium</taxon>
    </lineage>
</organism>
<feature type="transmembrane region" description="Helical" evidence="8">
    <location>
        <begin position="29"/>
        <end position="48"/>
    </location>
</feature>
<evidence type="ECO:0000256" key="1">
    <source>
        <dbReference type="ARBA" id="ARBA00004651"/>
    </source>
</evidence>
<keyword evidence="3" id="KW-1003">Cell membrane</keyword>
<sequence length="483" mass="50579">MSPSPDALVHRSGGDLADYASLLRRRWPIFLVLLAAGVGGGVVSLLAAPSAYTAFAQVLVVATGPQEQTNQVTSRQRESLNLDTEAQIVQSAVVAKKAEKVLKSIPGPVEVSVPPNTSVLQISYTAGDPAAAAAGANAYARAYLAYRSESFTGALTAQLKVLLIKLKQVNASLAKVAATLPGLAKGTAERTVALQQQNVLSRQSYTLTAKYDAFKTVAVIPGSVISGAVAPTEPSAPSPPLHLGGGLMAGLLSGVGAAWLRDRLGTRLRRKPRIRRPTGTGTAGDPEPDGPAGAATMPGASSREVTRAARSLYEHETPVLGTLITGRSKVPTAPPHPERDLIPAPSPHPERDRIPVAPPQPNRDRRPAVPPHPEQDRLPVAPPHPKRDRIPASAPYLERDSMPASSPYPEGDMLQVTPPHVEQALGEQDRLQVAPPHPEAAEAAHGAEPPTGPKGRSRSAPGSRRAIPPQAPPSAASRTTPRP</sequence>
<protein>
    <submittedName>
        <fullName evidence="10">Chain length determinant protein</fullName>
    </submittedName>
</protein>
<dbReference type="EMBL" id="FZOD01000041">
    <property type="protein sequence ID" value="SNT41631.1"/>
    <property type="molecule type" value="Genomic_DNA"/>
</dbReference>
<dbReference type="Proteomes" id="UP000198282">
    <property type="component" value="Unassembled WGS sequence"/>
</dbReference>
<comment type="similarity">
    <text evidence="2">Belongs to the CpsC/CapA family.</text>
</comment>
<dbReference type="GO" id="GO:0005886">
    <property type="term" value="C:plasma membrane"/>
    <property type="evidence" value="ECO:0007669"/>
    <property type="project" value="UniProtKB-SubCell"/>
</dbReference>
<feature type="region of interest" description="Disordered" evidence="7">
    <location>
        <begin position="269"/>
        <end position="483"/>
    </location>
</feature>
<keyword evidence="6 8" id="KW-0472">Membrane</keyword>
<evidence type="ECO:0000313" key="11">
    <source>
        <dbReference type="Proteomes" id="UP000198282"/>
    </source>
</evidence>
<gene>
    <name evidence="10" type="ORF">SAMN05216276_10415</name>
</gene>